<proteinExistence type="predicted"/>
<feature type="region of interest" description="Disordered" evidence="1">
    <location>
        <begin position="1"/>
        <end position="89"/>
    </location>
</feature>
<reference evidence="2" key="1">
    <citation type="submission" date="2017-05" db="UniProtKB">
        <authorList>
            <consortium name="EnsemblMetazoa"/>
        </authorList>
    </citation>
    <scope>IDENTIFICATION</scope>
</reference>
<name>A0A1X7U8Y5_AMPQE</name>
<evidence type="ECO:0000313" key="2">
    <source>
        <dbReference type="EnsemblMetazoa" id="Aqu2.1.24225_001"/>
    </source>
</evidence>
<protein>
    <submittedName>
        <fullName evidence="2">Uncharacterized protein</fullName>
    </submittedName>
</protein>
<feature type="compositionally biased region" description="Basic and acidic residues" evidence="1">
    <location>
        <begin position="41"/>
        <end position="83"/>
    </location>
</feature>
<dbReference type="AlphaFoldDB" id="A0A1X7U8Y5"/>
<dbReference type="InParanoid" id="A0A1X7U8Y5"/>
<organism evidence="2">
    <name type="scientific">Amphimedon queenslandica</name>
    <name type="common">Sponge</name>
    <dbReference type="NCBI Taxonomy" id="400682"/>
    <lineage>
        <taxon>Eukaryota</taxon>
        <taxon>Metazoa</taxon>
        <taxon>Porifera</taxon>
        <taxon>Demospongiae</taxon>
        <taxon>Heteroscleromorpha</taxon>
        <taxon>Haplosclerida</taxon>
        <taxon>Niphatidae</taxon>
        <taxon>Amphimedon</taxon>
    </lineage>
</organism>
<dbReference type="EnsemblMetazoa" id="Aqu2.1.24225_001">
    <property type="protein sequence ID" value="Aqu2.1.24225_001"/>
    <property type="gene ID" value="Aqu2.1.24225"/>
</dbReference>
<accession>A0A1X7U8Y5</accession>
<sequence>MAVTLEHIAKNDGILTSYGDANSSLKRKRQQKQEDTDDEGPPDKQKQFKTAKDQVVENKKTNRSGNKEDCQSELHHAEEENTARTRSGNKIDLTKYWLKGLSLFLSDKQDKESGGWISDAVINAAQKLLHNQFPQYNAVNSTCTKSTI</sequence>
<evidence type="ECO:0000256" key="1">
    <source>
        <dbReference type="SAM" id="MobiDB-lite"/>
    </source>
</evidence>